<feature type="chain" id="PRO_5029014510" evidence="1">
    <location>
        <begin position="20"/>
        <end position="96"/>
    </location>
</feature>
<dbReference type="KEGG" id="mbrn:90967840"/>
<dbReference type="EMBL" id="CP058934">
    <property type="protein sequence ID" value="QLI69857.1"/>
    <property type="molecule type" value="Genomic_DNA"/>
</dbReference>
<protein>
    <submittedName>
        <fullName evidence="2">Uncharacterized protein</fullName>
    </submittedName>
</protein>
<name>A0A7D5UY94_9HYPO</name>
<evidence type="ECO:0000256" key="1">
    <source>
        <dbReference type="SAM" id="SignalP"/>
    </source>
</evidence>
<accession>A0A7D5UY94</accession>
<reference evidence="2 3" key="1">
    <citation type="submission" date="2020-07" db="EMBL/GenBank/DDBJ databases">
        <title>Telomere length de novo assembly of all 7 chromosomes of the fungus, Metarhizium brunneum, using a novel assembly pipeline.</title>
        <authorList>
            <person name="Saud z."/>
            <person name="Kortsinoglou A."/>
            <person name="Kouvelis V.N."/>
            <person name="Butt T.M."/>
        </authorList>
    </citation>
    <scope>NUCLEOTIDE SEQUENCE [LARGE SCALE GENOMIC DNA]</scope>
    <source>
        <strain evidence="2 3">4556</strain>
    </source>
</reference>
<organism evidence="2 3">
    <name type="scientific">Metarhizium brunneum</name>
    <dbReference type="NCBI Taxonomy" id="500148"/>
    <lineage>
        <taxon>Eukaryota</taxon>
        <taxon>Fungi</taxon>
        <taxon>Dikarya</taxon>
        <taxon>Ascomycota</taxon>
        <taxon>Pezizomycotina</taxon>
        <taxon>Sordariomycetes</taxon>
        <taxon>Hypocreomycetidae</taxon>
        <taxon>Hypocreales</taxon>
        <taxon>Clavicipitaceae</taxon>
        <taxon>Metarhizium</taxon>
    </lineage>
</organism>
<feature type="signal peptide" evidence="1">
    <location>
        <begin position="1"/>
        <end position="19"/>
    </location>
</feature>
<dbReference type="GeneID" id="90967840"/>
<dbReference type="RefSeq" id="XP_065986880.1">
    <property type="nucleotide sequence ID" value="XM_066130723.1"/>
</dbReference>
<keyword evidence="3" id="KW-1185">Reference proteome</keyword>
<evidence type="ECO:0000313" key="2">
    <source>
        <dbReference type="EMBL" id="QLI69857.1"/>
    </source>
</evidence>
<dbReference type="AlphaFoldDB" id="A0A7D5UY94"/>
<sequence>MSTLRLACFVPLLAALVSAQVDSSDRQPGGKHFGCIRAVQQWEDCVEQPRASNRECYEAHYNSIRAACPAEVASALWDADVGGVWQVVNELTADEQ</sequence>
<dbReference type="OrthoDB" id="10514079at2759"/>
<keyword evidence="1" id="KW-0732">Signal</keyword>
<proteinExistence type="predicted"/>
<dbReference type="Proteomes" id="UP000510686">
    <property type="component" value="Chromosome 3"/>
</dbReference>
<gene>
    <name evidence="2" type="ORF">G6M90_00g061550</name>
</gene>
<evidence type="ECO:0000313" key="3">
    <source>
        <dbReference type="Proteomes" id="UP000510686"/>
    </source>
</evidence>